<name>A0ABW9J883_9SPHI</name>
<evidence type="ECO:0000256" key="1">
    <source>
        <dbReference type="SAM" id="SignalP"/>
    </source>
</evidence>
<gene>
    <name evidence="2" type="ORF">E6A44_014305</name>
</gene>
<sequence>MMRTFLLVAAVAMLLAACSLATEDRLRGSYVHHAEGDYSLADDTLVVSFVAAQRYEIVRRTGFNLIRAGRMGSRQHETENWSVSYDPAAQLLLERLRGKRIRVELDRGMLIIGNREYRKIKP</sequence>
<keyword evidence="1" id="KW-0732">Signal</keyword>
<feature type="chain" id="PRO_5046049398" evidence="1">
    <location>
        <begin position="22"/>
        <end position="122"/>
    </location>
</feature>
<dbReference type="PROSITE" id="PS51257">
    <property type="entry name" value="PROKAR_LIPOPROTEIN"/>
    <property type="match status" value="1"/>
</dbReference>
<dbReference type="EMBL" id="SSHJ02000007">
    <property type="protein sequence ID" value="MFN0256758.1"/>
    <property type="molecule type" value="Genomic_DNA"/>
</dbReference>
<accession>A0ABW9J883</accession>
<dbReference type="Proteomes" id="UP001517247">
    <property type="component" value="Unassembled WGS sequence"/>
</dbReference>
<evidence type="ECO:0000313" key="3">
    <source>
        <dbReference type="Proteomes" id="UP001517247"/>
    </source>
</evidence>
<feature type="signal peptide" evidence="1">
    <location>
        <begin position="1"/>
        <end position="21"/>
    </location>
</feature>
<comment type="caution">
    <text evidence="2">The sequence shown here is derived from an EMBL/GenBank/DDBJ whole genome shotgun (WGS) entry which is preliminary data.</text>
</comment>
<proteinExistence type="predicted"/>
<evidence type="ECO:0000313" key="2">
    <source>
        <dbReference type="EMBL" id="MFN0256758.1"/>
    </source>
</evidence>
<keyword evidence="3" id="KW-1185">Reference proteome</keyword>
<organism evidence="2 3">
    <name type="scientific">Pedobacter ureilyticus</name>
    <dbReference type="NCBI Taxonomy" id="1393051"/>
    <lineage>
        <taxon>Bacteria</taxon>
        <taxon>Pseudomonadati</taxon>
        <taxon>Bacteroidota</taxon>
        <taxon>Sphingobacteriia</taxon>
        <taxon>Sphingobacteriales</taxon>
        <taxon>Sphingobacteriaceae</taxon>
        <taxon>Pedobacter</taxon>
    </lineage>
</organism>
<reference evidence="2 3" key="1">
    <citation type="submission" date="2024-12" db="EMBL/GenBank/DDBJ databases">
        <authorList>
            <person name="Hu S."/>
        </authorList>
    </citation>
    <scope>NUCLEOTIDE SEQUENCE [LARGE SCALE GENOMIC DNA]</scope>
    <source>
        <strain evidence="2 3">THG-T11</strain>
    </source>
</reference>
<dbReference type="RefSeq" id="WP_138723840.1">
    <property type="nucleotide sequence ID" value="NZ_SSHJ02000007.1"/>
</dbReference>
<protein>
    <submittedName>
        <fullName evidence="2">Uncharacterized protein</fullName>
    </submittedName>
</protein>